<dbReference type="GO" id="GO:0005737">
    <property type="term" value="C:cytoplasm"/>
    <property type="evidence" value="ECO:0007669"/>
    <property type="project" value="TreeGrafter"/>
</dbReference>
<organism evidence="7 8">
    <name type="scientific">Thalassobacillus cyri</name>
    <dbReference type="NCBI Taxonomy" id="571932"/>
    <lineage>
        <taxon>Bacteria</taxon>
        <taxon>Bacillati</taxon>
        <taxon>Bacillota</taxon>
        <taxon>Bacilli</taxon>
        <taxon>Bacillales</taxon>
        <taxon>Bacillaceae</taxon>
        <taxon>Thalassobacillus</taxon>
    </lineage>
</organism>
<dbReference type="Pfam" id="PF00293">
    <property type="entry name" value="NUDIX"/>
    <property type="match status" value="1"/>
</dbReference>
<dbReference type="EMBL" id="FNQR01000004">
    <property type="protein sequence ID" value="SEA42097.1"/>
    <property type="molecule type" value="Genomic_DNA"/>
</dbReference>
<dbReference type="PRINTS" id="PR00502">
    <property type="entry name" value="NUDIXFAMILY"/>
</dbReference>
<gene>
    <name evidence="7" type="ORF">SAMN05421743_104281</name>
</gene>
<sequence length="155" mass="18011">MQRVTNCILHIDDKILMLKKPRRGWYVAPGGKMEPGESIKDSAVREFKEETGLSIQNPKMKGSFTFIIRDGEETVQEWMMFTFYCRDYKGALLEESEEGELEWVHIDDVLGKPMAEGDRHIFNHILTSDEQIYGTFVYTPDYQLLDIDLDPTDPE</sequence>
<comment type="cofactor">
    <cofactor evidence="1">
        <name>Mg(2+)</name>
        <dbReference type="ChEBI" id="CHEBI:18420"/>
    </cofactor>
</comment>
<dbReference type="SUPFAM" id="SSF55811">
    <property type="entry name" value="Nudix"/>
    <property type="match status" value="1"/>
</dbReference>
<dbReference type="PANTHER" id="PTHR43758">
    <property type="entry name" value="7,8-DIHYDRO-8-OXOGUANINE TRIPHOSPHATASE"/>
    <property type="match status" value="1"/>
</dbReference>
<dbReference type="PROSITE" id="PS51462">
    <property type="entry name" value="NUDIX"/>
    <property type="match status" value="1"/>
</dbReference>
<dbReference type="OrthoDB" id="9800186at2"/>
<dbReference type="GO" id="GO:0016818">
    <property type="term" value="F:hydrolase activity, acting on acid anhydrides, in phosphorus-containing anhydrides"/>
    <property type="evidence" value="ECO:0007669"/>
    <property type="project" value="TreeGrafter"/>
</dbReference>
<dbReference type="GO" id="GO:0046872">
    <property type="term" value="F:metal ion binding"/>
    <property type="evidence" value="ECO:0007669"/>
    <property type="project" value="UniProtKB-KW"/>
</dbReference>
<evidence type="ECO:0000256" key="5">
    <source>
        <dbReference type="ARBA" id="ARBA00022842"/>
    </source>
</evidence>
<dbReference type="Proteomes" id="UP000198584">
    <property type="component" value="Unassembled WGS sequence"/>
</dbReference>
<feature type="domain" description="Nudix hydrolase" evidence="6">
    <location>
        <begin position="1"/>
        <end position="127"/>
    </location>
</feature>
<keyword evidence="3" id="KW-0479">Metal-binding</keyword>
<dbReference type="InterPro" id="IPR015797">
    <property type="entry name" value="NUDIX_hydrolase-like_dom_sf"/>
</dbReference>
<evidence type="ECO:0000313" key="7">
    <source>
        <dbReference type="EMBL" id="SEA42097.1"/>
    </source>
</evidence>
<evidence type="ECO:0000313" key="8">
    <source>
        <dbReference type="Proteomes" id="UP000198584"/>
    </source>
</evidence>
<name>A0A1H4B1Y4_9BACI</name>
<evidence type="ECO:0000256" key="2">
    <source>
        <dbReference type="ARBA" id="ARBA00005582"/>
    </source>
</evidence>
<dbReference type="InterPro" id="IPR000086">
    <property type="entry name" value="NUDIX_hydrolase_dom"/>
</dbReference>
<proteinExistence type="inferred from homology"/>
<accession>A0A1H4B1Y4</accession>
<dbReference type="InterPro" id="IPR020476">
    <property type="entry name" value="Nudix_hydrolase"/>
</dbReference>
<evidence type="ECO:0000256" key="4">
    <source>
        <dbReference type="ARBA" id="ARBA00022801"/>
    </source>
</evidence>
<dbReference type="RefSeq" id="WP_093043939.1">
    <property type="nucleotide sequence ID" value="NZ_FNQR01000004.1"/>
</dbReference>
<comment type="similarity">
    <text evidence="2">Belongs to the Nudix hydrolase family.</text>
</comment>
<protein>
    <submittedName>
        <fullName evidence="7">8-oxo-dGTP diphosphatase</fullName>
    </submittedName>
</protein>
<keyword evidence="4" id="KW-0378">Hydrolase</keyword>
<evidence type="ECO:0000256" key="1">
    <source>
        <dbReference type="ARBA" id="ARBA00001946"/>
    </source>
</evidence>
<evidence type="ECO:0000259" key="6">
    <source>
        <dbReference type="PROSITE" id="PS51462"/>
    </source>
</evidence>
<dbReference type="Gene3D" id="3.90.79.10">
    <property type="entry name" value="Nucleoside Triphosphate Pyrophosphohydrolase"/>
    <property type="match status" value="1"/>
</dbReference>
<reference evidence="7 8" key="1">
    <citation type="submission" date="2016-10" db="EMBL/GenBank/DDBJ databases">
        <authorList>
            <person name="de Groot N.N."/>
        </authorList>
    </citation>
    <scope>NUCLEOTIDE SEQUENCE [LARGE SCALE GENOMIC DNA]</scope>
    <source>
        <strain evidence="7 8">CCM7597</strain>
    </source>
</reference>
<dbReference type="PANTHER" id="PTHR43758:SF2">
    <property type="entry name" value="OXIDIZED PURINE NUCLEOSIDE TRIPHOSPHATE HYDROLASE"/>
    <property type="match status" value="1"/>
</dbReference>
<keyword evidence="5" id="KW-0460">Magnesium</keyword>
<dbReference type="AlphaFoldDB" id="A0A1H4B1Y4"/>
<dbReference type="STRING" id="571932.SAMN05421743_104281"/>
<evidence type="ECO:0000256" key="3">
    <source>
        <dbReference type="ARBA" id="ARBA00022723"/>
    </source>
</evidence>
<keyword evidence="8" id="KW-1185">Reference proteome</keyword>